<protein>
    <submittedName>
        <fullName evidence="1">Uncharacterized protein</fullName>
    </submittedName>
</protein>
<reference evidence="1 2" key="1">
    <citation type="submission" date="2019-09" db="EMBL/GenBank/DDBJ databases">
        <title>Draft genome sequencing and comparative genomics of hatchery-associated Vibrios.</title>
        <authorList>
            <person name="Kehlet-Delgado H."/>
            <person name="Mueller R.S."/>
        </authorList>
    </citation>
    <scope>NUCLEOTIDE SEQUENCE [LARGE SCALE GENOMIC DNA]</scope>
    <source>
        <strain evidence="1 2">081416A</strain>
    </source>
</reference>
<dbReference type="Proteomes" id="UP000532247">
    <property type="component" value="Unassembled WGS sequence"/>
</dbReference>
<gene>
    <name evidence="1" type="ORF">F0254_17010</name>
</gene>
<name>A0A7Y4B4H4_VIBAL</name>
<dbReference type="EMBL" id="VTYF01000010">
    <property type="protein sequence ID" value="NOI10534.1"/>
    <property type="molecule type" value="Genomic_DNA"/>
</dbReference>
<evidence type="ECO:0000313" key="1">
    <source>
        <dbReference type="EMBL" id="NOI10534.1"/>
    </source>
</evidence>
<proteinExistence type="predicted"/>
<accession>A0A7Y4B4H4</accession>
<organism evidence="1 2">
    <name type="scientific">Vibrio alginolyticus</name>
    <dbReference type="NCBI Taxonomy" id="663"/>
    <lineage>
        <taxon>Bacteria</taxon>
        <taxon>Pseudomonadati</taxon>
        <taxon>Pseudomonadota</taxon>
        <taxon>Gammaproteobacteria</taxon>
        <taxon>Vibrionales</taxon>
        <taxon>Vibrionaceae</taxon>
        <taxon>Vibrio</taxon>
    </lineage>
</organism>
<evidence type="ECO:0000313" key="2">
    <source>
        <dbReference type="Proteomes" id="UP000532247"/>
    </source>
</evidence>
<sequence>MFFGHLFFGAENSDSCLNQQFDLEFLSFSGRISKLDFQNYESFRFSTFWLWFVNQSRVNFVSNKA</sequence>
<comment type="caution">
    <text evidence="1">The sequence shown here is derived from an EMBL/GenBank/DDBJ whole genome shotgun (WGS) entry which is preliminary data.</text>
</comment>
<dbReference type="AlphaFoldDB" id="A0A7Y4B4H4"/>